<feature type="region of interest" description="Disordered" evidence="1">
    <location>
        <begin position="148"/>
        <end position="177"/>
    </location>
</feature>
<gene>
    <name evidence="2" type="ORF">HJG59_010387</name>
</gene>
<protein>
    <submittedName>
        <fullName evidence="2">Uncharacterized protein</fullName>
    </submittedName>
</protein>
<keyword evidence="3" id="KW-1185">Reference proteome</keyword>
<dbReference type="AlphaFoldDB" id="A0A7J8IZG3"/>
<dbReference type="InParanoid" id="A0A7J8IZG3"/>
<organism evidence="2 3">
    <name type="scientific">Molossus molossus</name>
    <name type="common">Pallas' mastiff bat</name>
    <name type="synonym">Vespertilio molossus</name>
    <dbReference type="NCBI Taxonomy" id="27622"/>
    <lineage>
        <taxon>Eukaryota</taxon>
        <taxon>Metazoa</taxon>
        <taxon>Chordata</taxon>
        <taxon>Craniata</taxon>
        <taxon>Vertebrata</taxon>
        <taxon>Euteleostomi</taxon>
        <taxon>Mammalia</taxon>
        <taxon>Eutheria</taxon>
        <taxon>Laurasiatheria</taxon>
        <taxon>Chiroptera</taxon>
        <taxon>Yangochiroptera</taxon>
        <taxon>Molossidae</taxon>
        <taxon>Molossus</taxon>
    </lineage>
</organism>
<feature type="region of interest" description="Disordered" evidence="1">
    <location>
        <begin position="50"/>
        <end position="71"/>
    </location>
</feature>
<reference evidence="2 3" key="1">
    <citation type="journal article" date="2020" name="Nature">
        <title>Six reference-quality genomes reveal evolution of bat adaptations.</title>
        <authorList>
            <person name="Jebb D."/>
            <person name="Huang Z."/>
            <person name="Pippel M."/>
            <person name="Hughes G.M."/>
            <person name="Lavrichenko K."/>
            <person name="Devanna P."/>
            <person name="Winkler S."/>
            <person name="Jermiin L.S."/>
            <person name="Skirmuntt E.C."/>
            <person name="Katzourakis A."/>
            <person name="Burkitt-Gray L."/>
            <person name="Ray D.A."/>
            <person name="Sullivan K.A.M."/>
            <person name="Roscito J.G."/>
            <person name="Kirilenko B.M."/>
            <person name="Davalos L.M."/>
            <person name="Corthals A.P."/>
            <person name="Power M.L."/>
            <person name="Jones G."/>
            <person name="Ransome R.D."/>
            <person name="Dechmann D.K.N."/>
            <person name="Locatelli A.G."/>
            <person name="Puechmaille S.J."/>
            <person name="Fedrigo O."/>
            <person name="Jarvis E.D."/>
            <person name="Hiller M."/>
            <person name="Vernes S.C."/>
            <person name="Myers E.W."/>
            <person name="Teeling E.C."/>
        </authorList>
    </citation>
    <scope>NUCLEOTIDE SEQUENCE [LARGE SCALE GENOMIC DNA]</scope>
    <source>
        <strain evidence="2">MMolMol1</strain>
        <tissue evidence="2">Muscle</tissue>
    </source>
</reference>
<evidence type="ECO:0000313" key="3">
    <source>
        <dbReference type="Proteomes" id="UP000550707"/>
    </source>
</evidence>
<name>A0A7J8IZG3_MOLMO</name>
<evidence type="ECO:0000256" key="1">
    <source>
        <dbReference type="SAM" id="MobiDB-lite"/>
    </source>
</evidence>
<dbReference type="EMBL" id="JACASF010000003">
    <property type="protein sequence ID" value="KAF6490013.1"/>
    <property type="molecule type" value="Genomic_DNA"/>
</dbReference>
<accession>A0A7J8IZG3</accession>
<evidence type="ECO:0000313" key="2">
    <source>
        <dbReference type="EMBL" id="KAF6490013.1"/>
    </source>
</evidence>
<sequence length="196" mass="21896">MRVKRGRRPACVCVHVCTHEHTSGWEGRQDREPSGRGSWLEHGRELCIRQPSAHRPHRRENKDPSGQSPQLCGSLWTAAGCPRTILLPRAAPQKVSSSAPPNLRPKSVGPMGAAERPTHPPGQGPCCTRTGYPISLSVAQVVYLKKKTRPPQMGPSCPRQVPPQEPQREQIKEKRKVTFKWHREQKLLRSLLGQVG</sequence>
<feature type="region of interest" description="Disordered" evidence="1">
    <location>
        <begin position="92"/>
        <end position="124"/>
    </location>
</feature>
<proteinExistence type="predicted"/>
<comment type="caution">
    <text evidence="2">The sequence shown here is derived from an EMBL/GenBank/DDBJ whole genome shotgun (WGS) entry which is preliminary data.</text>
</comment>
<dbReference type="Proteomes" id="UP000550707">
    <property type="component" value="Unassembled WGS sequence"/>
</dbReference>